<evidence type="ECO:0000256" key="2">
    <source>
        <dbReference type="ARBA" id="ARBA00009824"/>
    </source>
</evidence>
<dbReference type="EMBL" id="JH711573">
    <property type="protein sequence ID" value="EIW87355.1"/>
    <property type="molecule type" value="Genomic_DNA"/>
</dbReference>
<dbReference type="PANTHER" id="PTHR17920:SF3">
    <property type="entry name" value="TRANSMEMBRANE AND COILED-COIL DOMAIN-CONTAINING PROTEIN 4"/>
    <property type="match status" value="1"/>
</dbReference>
<evidence type="ECO:0000256" key="5">
    <source>
        <dbReference type="ARBA" id="ARBA00023136"/>
    </source>
</evidence>
<feature type="compositionally biased region" description="Low complexity" evidence="6">
    <location>
        <begin position="260"/>
        <end position="275"/>
    </location>
</feature>
<dbReference type="InterPro" id="IPR007941">
    <property type="entry name" value="DUF726"/>
</dbReference>
<reference evidence="9" key="1">
    <citation type="journal article" date="2012" name="Science">
        <title>The Paleozoic origin of enzymatic lignin decomposition reconstructed from 31 fungal genomes.</title>
        <authorList>
            <person name="Floudas D."/>
            <person name="Binder M."/>
            <person name="Riley R."/>
            <person name="Barry K."/>
            <person name="Blanchette R.A."/>
            <person name="Henrissat B."/>
            <person name="Martinez A.T."/>
            <person name="Otillar R."/>
            <person name="Spatafora J.W."/>
            <person name="Yadav J.S."/>
            <person name="Aerts A."/>
            <person name="Benoit I."/>
            <person name="Boyd A."/>
            <person name="Carlson A."/>
            <person name="Copeland A."/>
            <person name="Coutinho P.M."/>
            <person name="de Vries R.P."/>
            <person name="Ferreira P."/>
            <person name="Findley K."/>
            <person name="Foster B."/>
            <person name="Gaskell J."/>
            <person name="Glotzer D."/>
            <person name="Gorecki P."/>
            <person name="Heitman J."/>
            <person name="Hesse C."/>
            <person name="Hori C."/>
            <person name="Igarashi K."/>
            <person name="Jurgens J.A."/>
            <person name="Kallen N."/>
            <person name="Kersten P."/>
            <person name="Kohler A."/>
            <person name="Kuees U."/>
            <person name="Kumar T.K.A."/>
            <person name="Kuo A."/>
            <person name="LaButti K."/>
            <person name="Larrondo L.F."/>
            <person name="Lindquist E."/>
            <person name="Ling A."/>
            <person name="Lombard V."/>
            <person name="Lucas S."/>
            <person name="Lundell T."/>
            <person name="Martin R."/>
            <person name="McLaughlin D.J."/>
            <person name="Morgenstern I."/>
            <person name="Morin E."/>
            <person name="Murat C."/>
            <person name="Nagy L.G."/>
            <person name="Nolan M."/>
            <person name="Ohm R.A."/>
            <person name="Patyshakuliyeva A."/>
            <person name="Rokas A."/>
            <person name="Ruiz-Duenas F.J."/>
            <person name="Sabat G."/>
            <person name="Salamov A."/>
            <person name="Samejima M."/>
            <person name="Schmutz J."/>
            <person name="Slot J.C."/>
            <person name="St John F."/>
            <person name="Stenlid J."/>
            <person name="Sun H."/>
            <person name="Sun S."/>
            <person name="Syed K."/>
            <person name="Tsang A."/>
            <person name="Wiebenga A."/>
            <person name="Young D."/>
            <person name="Pisabarro A."/>
            <person name="Eastwood D.C."/>
            <person name="Martin F."/>
            <person name="Cullen D."/>
            <person name="Grigoriev I.V."/>
            <person name="Hibbett D.S."/>
        </authorList>
    </citation>
    <scope>NUCLEOTIDE SEQUENCE [LARGE SCALE GENOMIC DNA]</scope>
    <source>
        <strain evidence="9">RWD-64-598 SS2</strain>
    </source>
</reference>
<dbReference type="PANTHER" id="PTHR17920">
    <property type="entry name" value="TRANSMEMBRANE AND COILED-COIL DOMAIN-CONTAINING PROTEIN 4 TMCO4"/>
    <property type="match status" value="1"/>
</dbReference>
<dbReference type="GeneID" id="19200622"/>
<feature type="compositionally biased region" description="Low complexity" evidence="6">
    <location>
        <begin position="934"/>
        <end position="969"/>
    </location>
</feature>
<dbReference type="RefSeq" id="XP_007763873.1">
    <property type="nucleotide sequence ID" value="XM_007765683.1"/>
</dbReference>
<name>A0A5M3N9B4_CONPW</name>
<evidence type="ECO:0000256" key="4">
    <source>
        <dbReference type="ARBA" id="ARBA00022989"/>
    </source>
</evidence>
<gene>
    <name evidence="8" type="ORF">CONPUDRAFT_134551</name>
</gene>
<feature type="region of interest" description="Disordered" evidence="6">
    <location>
        <begin position="870"/>
        <end position="1142"/>
    </location>
</feature>
<dbReference type="Proteomes" id="UP000053558">
    <property type="component" value="Unassembled WGS sequence"/>
</dbReference>
<evidence type="ECO:0000256" key="6">
    <source>
        <dbReference type="SAM" id="MobiDB-lite"/>
    </source>
</evidence>
<comment type="caution">
    <text evidence="8">The sequence shown here is derived from an EMBL/GenBank/DDBJ whole genome shotgun (WGS) entry which is preliminary data.</text>
</comment>
<evidence type="ECO:0000256" key="1">
    <source>
        <dbReference type="ARBA" id="ARBA00004141"/>
    </source>
</evidence>
<dbReference type="SUPFAM" id="SSF53474">
    <property type="entry name" value="alpha/beta-Hydrolases"/>
    <property type="match status" value="1"/>
</dbReference>
<evidence type="ECO:0000313" key="9">
    <source>
        <dbReference type="Proteomes" id="UP000053558"/>
    </source>
</evidence>
<proteinExistence type="inferred from homology"/>
<evidence type="ECO:0000256" key="7">
    <source>
        <dbReference type="SAM" id="Phobius"/>
    </source>
</evidence>
<feature type="compositionally biased region" description="Basic and acidic residues" evidence="6">
    <location>
        <begin position="1"/>
        <end position="12"/>
    </location>
</feature>
<protein>
    <submittedName>
        <fullName evidence="8">DUF726-domain-containing protein</fullName>
    </submittedName>
</protein>
<dbReference type="Pfam" id="PF05277">
    <property type="entry name" value="DUF726"/>
    <property type="match status" value="1"/>
</dbReference>
<feature type="transmembrane region" description="Helical" evidence="7">
    <location>
        <begin position="597"/>
        <end position="614"/>
    </location>
</feature>
<feature type="transmembrane region" description="Helical" evidence="7">
    <location>
        <begin position="427"/>
        <end position="451"/>
    </location>
</feature>
<comment type="subcellular location">
    <subcellularLocation>
        <location evidence="1">Membrane</location>
        <topology evidence="1">Multi-pass membrane protein</topology>
    </subcellularLocation>
</comment>
<organism evidence="8 9">
    <name type="scientific">Coniophora puteana (strain RWD-64-598)</name>
    <name type="common">Brown rot fungus</name>
    <dbReference type="NCBI Taxonomy" id="741705"/>
    <lineage>
        <taxon>Eukaryota</taxon>
        <taxon>Fungi</taxon>
        <taxon>Dikarya</taxon>
        <taxon>Basidiomycota</taxon>
        <taxon>Agaricomycotina</taxon>
        <taxon>Agaricomycetes</taxon>
        <taxon>Agaricomycetidae</taxon>
        <taxon>Boletales</taxon>
        <taxon>Coniophorineae</taxon>
        <taxon>Coniophoraceae</taxon>
        <taxon>Coniophora</taxon>
    </lineage>
</organism>
<feature type="transmembrane region" description="Helical" evidence="7">
    <location>
        <begin position="385"/>
        <end position="407"/>
    </location>
</feature>
<evidence type="ECO:0000256" key="3">
    <source>
        <dbReference type="ARBA" id="ARBA00022692"/>
    </source>
</evidence>
<dbReference type="AlphaFoldDB" id="A0A5M3N9B4"/>
<accession>A0A5M3N9B4</accession>
<feature type="compositionally biased region" description="Low complexity" evidence="6">
    <location>
        <begin position="807"/>
        <end position="827"/>
    </location>
</feature>
<feature type="compositionally biased region" description="Basic and acidic residues" evidence="6">
    <location>
        <begin position="830"/>
        <end position="851"/>
    </location>
</feature>
<feature type="region of interest" description="Disordered" evidence="6">
    <location>
        <begin position="1"/>
        <end position="74"/>
    </location>
</feature>
<feature type="region of interest" description="Disordered" evidence="6">
    <location>
        <begin position="225"/>
        <end position="275"/>
    </location>
</feature>
<feature type="compositionally biased region" description="Pro residues" evidence="6">
    <location>
        <begin position="244"/>
        <end position="259"/>
    </location>
</feature>
<dbReference type="GO" id="GO:0016020">
    <property type="term" value="C:membrane"/>
    <property type="evidence" value="ECO:0007669"/>
    <property type="project" value="UniProtKB-SubCell"/>
</dbReference>
<keyword evidence="5 7" id="KW-0472">Membrane</keyword>
<comment type="similarity">
    <text evidence="2">Belongs to the TMCO4 family.</text>
</comment>
<dbReference type="OrthoDB" id="277931at2759"/>
<dbReference type="InterPro" id="IPR029058">
    <property type="entry name" value="AB_hydrolase_fold"/>
</dbReference>
<feature type="region of interest" description="Disordered" evidence="6">
    <location>
        <begin position="751"/>
        <end position="852"/>
    </location>
</feature>
<feature type="compositionally biased region" description="Polar residues" evidence="6">
    <location>
        <begin position="995"/>
        <end position="1017"/>
    </location>
</feature>
<sequence length="1142" mass="121281">MPMSIDRNDAKAKNPFIFDDDDDDDGGWQDMPIVKEDEFAGGLDEEDQKKYRYAPTSARKGPGGAGNATGDLLDFDDEGREWRAKAEVGEGEESSYTRLRVKEDDDDADDVHLRTKYLFDEDKAMTPLSQMQATKDMLTEAQRIAYVGLCALTSKEMVACVQKVNLPQSKRKDVVHNTELWMMKIMGRLYYHMELETAEQKMIESLAMHGVIAEDLVPSLMTTHTVANPEYDPEEARRRAQEPTPEPAPPYQPEPPATPTTPRTATGPTTPAPYQTTARVLDPTSVEPLPGVSTTLSSVDKDVTLDVRWTILCDLFLILIADSVYDARSRVLLEAVALKLGLGWLDVVKFEARVTEALEIQEGVEKMENKEIIDGSMKSLRKRRYMMMGLATLGGGIVIGLSAGLLAPVIGAGLGAALTTFGISGTTAFLASTGGAAVITTGGVLTGSGIAARGMARRTQQVRTFEVLPLHNNKRVSCILTVPGFMSGKLDDPRLPFSVLDPIVGDVFSVLWEPEMIRETGSALKIMTSEILTQLGQTLLQQTVMTALMGALQWPIILTKLGYLIDNPWSNALDRARGAGAVLAQLLLHRHLGVRPITLIGFSLGARVIFYALLELAKAKAWGIVQDVFLLGSTIAPSPAEWNDARAVVAGRFVNAYAANDWVLNYLYRAAGAALKRVAGLRPVEGIAGLENVDVTDKVAGHMSYRTFMPLILDQLGFPVSADFFDEPVEPDFEEARVVIRDEDLASQKKSWFSRGNKKKQPVSRGSVANMRPPAGVSGSTSFSRKSSMQSEKTGAAGDDELPPRESSSSAGTPGPSRPSTPGTPGSANAKEKEKPSDAQDKNGKDPKDAIPLHAGFDFAAMHALVGEAAPEELQVRPDTISIPPPPPYTPSGFASSHTGDSKTETEEEDEGDAGLSAAFGRGVSLQHEADYAPSFSPFGPSSATTHSLSSPHPHISSPSSPVSSTSTHAYTSAGVPPASHSGTRSPSSVPPGASLSSPAFDSTPSSPFAGRSSSFASHDPEPPALSFGAADGSVWSPPPFDPGVGTGFGGFGSAAGTSIPSSSADPLGFGGSRGFGPNLSTTSVGGGFGAGLGRPPDSEEPSLSFGGADGSITPGAGDPWRSKPEKKGSAAPSWMNNPWSN</sequence>
<dbReference type="KEGG" id="cput:CONPUDRAFT_134551"/>
<keyword evidence="9" id="KW-1185">Reference proteome</keyword>
<keyword evidence="4 7" id="KW-1133">Transmembrane helix</keyword>
<keyword evidence="3 7" id="KW-0812">Transmembrane</keyword>
<feature type="compositionally biased region" description="Gly residues" evidence="6">
    <location>
        <begin position="1045"/>
        <end position="1054"/>
    </location>
</feature>
<feature type="compositionally biased region" description="Polar residues" evidence="6">
    <location>
        <begin position="778"/>
        <end position="793"/>
    </location>
</feature>
<feature type="compositionally biased region" description="Acidic residues" evidence="6">
    <location>
        <begin position="18"/>
        <end position="27"/>
    </location>
</feature>
<evidence type="ECO:0000313" key="8">
    <source>
        <dbReference type="EMBL" id="EIW87355.1"/>
    </source>
</evidence>